<evidence type="ECO:0000313" key="1">
    <source>
        <dbReference type="EMBL" id="GBM73260.1"/>
    </source>
</evidence>
<protein>
    <submittedName>
        <fullName evidence="1">Uncharacterized protein</fullName>
    </submittedName>
</protein>
<organism evidence="1 2">
    <name type="scientific">Araneus ventricosus</name>
    <name type="common">Orbweaver spider</name>
    <name type="synonym">Epeira ventricosa</name>
    <dbReference type="NCBI Taxonomy" id="182803"/>
    <lineage>
        <taxon>Eukaryota</taxon>
        <taxon>Metazoa</taxon>
        <taxon>Ecdysozoa</taxon>
        <taxon>Arthropoda</taxon>
        <taxon>Chelicerata</taxon>
        <taxon>Arachnida</taxon>
        <taxon>Araneae</taxon>
        <taxon>Araneomorphae</taxon>
        <taxon>Entelegynae</taxon>
        <taxon>Araneoidea</taxon>
        <taxon>Araneidae</taxon>
        <taxon>Araneus</taxon>
    </lineage>
</organism>
<sequence length="85" mass="9448">MFSAFLLLLQKIVAFLLPSPPLTNSPPQLLAMKHNGTPLALGFALPQAHRNHCYPPRFPSSWSKTHPISARYSRICIGYLYDGGI</sequence>
<dbReference type="Proteomes" id="UP000499080">
    <property type="component" value="Unassembled WGS sequence"/>
</dbReference>
<gene>
    <name evidence="1" type="ORF">AVEN_158619_1</name>
</gene>
<keyword evidence="2" id="KW-1185">Reference proteome</keyword>
<proteinExistence type="predicted"/>
<dbReference type="EMBL" id="BGPR01002427">
    <property type="protein sequence ID" value="GBM73260.1"/>
    <property type="molecule type" value="Genomic_DNA"/>
</dbReference>
<reference evidence="1 2" key="1">
    <citation type="journal article" date="2019" name="Sci. Rep.">
        <title>Orb-weaving spider Araneus ventricosus genome elucidates the spidroin gene catalogue.</title>
        <authorList>
            <person name="Kono N."/>
            <person name="Nakamura H."/>
            <person name="Ohtoshi R."/>
            <person name="Moran D.A.P."/>
            <person name="Shinohara A."/>
            <person name="Yoshida Y."/>
            <person name="Fujiwara M."/>
            <person name="Mori M."/>
            <person name="Tomita M."/>
            <person name="Arakawa K."/>
        </authorList>
    </citation>
    <scope>NUCLEOTIDE SEQUENCE [LARGE SCALE GENOMIC DNA]</scope>
</reference>
<accession>A0A4Y2I6X1</accession>
<name>A0A4Y2I6X1_ARAVE</name>
<evidence type="ECO:0000313" key="2">
    <source>
        <dbReference type="Proteomes" id="UP000499080"/>
    </source>
</evidence>
<comment type="caution">
    <text evidence="1">The sequence shown here is derived from an EMBL/GenBank/DDBJ whole genome shotgun (WGS) entry which is preliminary data.</text>
</comment>
<dbReference type="AlphaFoldDB" id="A0A4Y2I6X1"/>